<dbReference type="SUPFAM" id="SSF55729">
    <property type="entry name" value="Acyl-CoA N-acyltransferases (Nat)"/>
    <property type="match status" value="1"/>
</dbReference>
<feature type="domain" description="N-acetyltransferase" evidence="3">
    <location>
        <begin position="13"/>
        <end position="161"/>
    </location>
</feature>
<dbReference type="InterPro" id="IPR000182">
    <property type="entry name" value="GNAT_dom"/>
</dbReference>
<keyword evidence="2" id="KW-0012">Acyltransferase</keyword>
<sequence>MLDQELAVNRGEPIIRPAEPGDVDVLHRFVQELAEAEQFPGQVIAEPADLTAALFGPHAVAEAVVATVDGMPAGFALFYPTYSTVLGRPGIHLEDLYVSPEHRGSGLGRALLAHLAELTVRRGGGRLEWWVLHTNDPALRFYARLRARALDEIAVMRLDGDLLHALAGVVGADAAGA</sequence>
<dbReference type="Gene3D" id="3.40.630.30">
    <property type="match status" value="1"/>
</dbReference>
<reference evidence="4 5" key="1">
    <citation type="submission" date="2020-11" db="EMBL/GenBank/DDBJ databases">
        <title>A novel isolate from a Black sea contaminated sediment with potential to produce alkanes: Plantactinospora alkalitolerans sp. nov.</title>
        <authorList>
            <person name="Carro L."/>
            <person name="Veyisoglu A."/>
            <person name="Guven K."/>
            <person name="Schumann P."/>
            <person name="Klenk H.-P."/>
            <person name="Sahin N."/>
        </authorList>
    </citation>
    <scope>NUCLEOTIDE SEQUENCE [LARGE SCALE GENOMIC DNA]</scope>
    <source>
        <strain evidence="4 5">S1510</strain>
    </source>
</reference>
<dbReference type="RefSeq" id="WP_196204402.1">
    <property type="nucleotide sequence ID" value="NZ_JADPUN010000253.1"/>
</dbReference>
<organism evidence="4 5">
    <name type="scientific">Plantactinospora alkalitolerans</name>
    <dbReference type="NCBI Taxonomy" id="2789879"/>
    <lineage>
        <taxon>Bacteria</taxon>
        <taxon>Bacillati</taxon>
        <taxon>Actinomycetota</taxon>
        <taxon>Actinomycetes</taxon>
        <taxon>Micromonosporales</taxon>
        <taxon>Micromonosporaceae</taxon>
        <taxon>Plantactinospora</taxon>
    </lineage>
</organism>
<dbReference type="InterPro" id="IPR016181">
    <property type="entry name" value="Acyl_CoA_acyltransferase"/>
</dbReference>
<gene>
    <name evidence="4" type="ORF">I0C86_28560</name>
</gene>
<dbReference type="Proteomes" id="UP000638560">
    <property type="component" value="Unassembled WGS sequence"/>
</dbReference>
<evidence type="ECO:0000256" key="1">
    <source>
        <dbReference type="ARBA" id="ARBA00022679"/>
    </source>
</evidence>
<keyword evidence="1" id="KW-0808">Transferase</keyword>
<dbReference type="InterPro" id="IPR051016">
    <property type="entry name" value="Diverse_Substrate_AcTransf"/>
</dbReference>
<protein>
    <submittedName>
        <fullName evidence="4">GNAT family N-acetyltransferase</fullName>
    </submittedName>
</protein>
<dbReference type="PROSITE" id="PS51186">
    <property type="entry name" value="GNAT"/>
    <property type="match status" value="1"/>
</dbReference>
<comment type="caution">
    <text evidence="4">The sequence shown here is derived from an EMBL/GenBank/DDBJ whole genome shotgun (WGS) entry which is preliminary data.</text>
</comment>
<evidence type="ECO:0000313" key="4">
    <source>
        <dbReference type="EMBL" id="MBF9132881.1"/>
    </source>
</evidence>
<evidence type="ECO:0000256" key="2">
    <source>
        <dbReference type="ARBA" id="ARBA00023315"/>
    </source>
</evidence>
<evidence type="ECO:0000313" key="5">
    <source>
        <dbReference type="Proteomes" id="UP000638560"/>
    </source>
</evidence>
<dbReference type="PANTHER" id="PTHR10545:SF29">
    <property type="entry name" value="GH14572P-RELATED"/>
    <property type="match status" value="1"/>
</dbReference>
<keyword evidence="5" id="KW-1185">Reference proteome</keyword>
<name>A0ABS0H330_9ACTN</name>
<dbReference type="EMBL" id="JADPUN010000253">
    <property type="protein sequence ID" value="MBF9132881.1"/>
    <property type="molecule type" value="Genomic_DNA"/>
</dbReference>
<proteinExistence type="predicted"/>
<evidence type="ECO:0000259" key="3">
    <source>
        <dbReference type="PROSITE" id="PS51186"/>
    </source>
</evidence>
<dbReference type="PANTHER" id="PTHR10545">
    <property type="entry name" value="DIAMINE N-ACETYLTRANSFERASE"/>
    <property type="match status" value="1"/>
</dbReference>
<dbReference type="Pfam" id="PF00583">
    <property type="entry name" value="Acetyltransf_1"/>
    <property type="match status" value="1"/>
</dbReference>
<accession>A0ABS0H330</accession>
<dbReference type="CDD" id="cd04301">
    <property type="entry name" value="NAT_SF"/>
    <property type="match status" value="1"/>
</dbReference>